<name>A0A1M5MEE4_9BACT</name>
<reference evidence="1 2" key="1">
    <citation type="submission" date="2016-11" db="EMBL/GenBank/DDBJ databases">
        <authorList>
            <person name="Jaros S."/>
            <person name="Januszkiewicz K."/>
            <person name="Wedrychowicz H."/>
        </authorList>
    </citation>
    <scope>NUCLEOTIDE SEQUENCE [LARGE SCALE GENOMIC DNA]</scope>
    <source>
        <strain evidence="1 2">DSM 24574</strain>
    </source>
</reference>
<keyword evidence="2" id="KW-1185">Reference proteome</keyword>
<dbReference type="OrthoDB" id="676614at2"/>
<organism evidence="1 2">
    <name type="scientific">Chryseolinea serpens</name>
    <dbReference type="NCBI Taxonomy" id="947013"/>
    <lineage>
        <taxon>Bacteria</taxon>
        <taxon>Pseudomonadati</taxon>
        <taxon>Bacteroidota</taxon>
        <taxon>Cytophagia</taxon>
        <taxon>Cytophagales</taxon>
        <taxon>Fulvivirgaceae</taxon>
        <taxon>Chryseolinea</taxon>
    </lineage>
</organism>
<dbReference type="AlphaFoldDB" id="A0A1M5MEE4"/>
<protein>
    <recommendedName>
        <fullName evidence="3">IPExxxVDY family protein</fullName>
    </recommendedName>
</protein>
<dbReference type="RefSeq" id="WP_073132747.1">
    <property type="nucleotide sequence ID" value="NZ_FQWQ01000001.1"/>
</dbReference>
<evidence type="ECO:0000313" key="1">
    <source>
        <dbReference type="EMBL" id="SHG75665.1"/>
    </source>
</evidence>
<dbReference type="EMBL" id="FQWQ01000001">
    <property type="protein sequence ID" value="SHG75665.1"/>
    <property type="molecule type" value="Genomic_DNA"/>
</dbReference>
<dbReference type="STRING" id="947013.SAMN04488109_1704"/>
<dbReference type="NCBIfam" id="NF033205">
    <property type="entry name" value="IPExxxVDY"/>
    <property type="match status" value="1"/>
</dbReference>
<gene>
    <name evidence="1" type="ORF">SAMN04488109_1704</name>
</gene>
<proteinExistence type="predicted"/>
<dbReference type="Proteomes" id="UP000184212">
    <property type="component" value="Unassembled WGS sequence"/>
</dbReference>
<accession>A0A1M5MEE4</accession>
<dbReference type="InterPro" id="IPR047690">
    <property type="entry name" value="IPExxxVDY_fam"/>
</dbReference>
<sequence>MKKSKLLIDYEFDFELLGLSASAKGYKLAWELNQVLGIQLVKQPDLVVGFKNNEEKSFSYYAYETQLNRLKMFKNRPSEGDPGKYFLIPEFPHYDFIILAAMEEQYAHQHLIQLIKPIASIQLVASIPLEGLKSKSNFIF</sequence>
<evidence type="ECO:0000313" key="2">
    <source>
        <dbReference type="Proteomes" id="UP000184212"/>
    </source>
</evidence>
<evidence type="ECO:0008006" key="3">
    <source>
        <dbReference type="Google" id="ProtNLM"/>
    </source>
</evidence>